<reference evidence="1 2" key="1">
    <citation type="journal article" date="2015" name="Int. J. Syst. Evol. Microbiol.">
        <title>Erythrobacter atlanticus sp. nov., a bacterium from ocean sediment able to degrade polycyclic aromatic hydrocarbons.</title>
        <authorList>
            <person name="Zhuang L."/>
            <person name="Liu Y."/>
            <person name="Wang L."/>
            <person name="Wang W."/>
            <person name="Shao Z."/>
        </authorList>
    </citation>
    <scope>NUCLEOTIDE SEQUENCE [LARGE SCALE GENOMIC DNA]</scope>
    <source>
        <strain evidence="2">s21-N3</strain>
    </source>
</reference>
<evidence type="ECO:0000313" key="1">
    <source>
        <dbReference type="EMBL" id="AKQ40915.2"/>
    </source>
</evidence>
<dbReference type="Pfam" id="PF16872">
    <property type="entry name" value="putAbiC"/>
    <property type="match status" value="1"/>
</dbReference>
<evidence type="ECO:0000313" key="2">
    <source>
        <dbReference type="Proteomes" id="UP000059113"/>
    </source>
</evidence>
<sequence length="116" mass="13634">MVYFLRHRGAAGMMRSWEKTYEKYQNDLGHYFRFLYHLVRYVDRSATDEKHFYIQILRATLSESELILIAVNCCYGEGRDKFKKLVEDHALLHNLSEKAQREFDLGKMMGSGAFGA</sequence>
<name>A0A0H4V8U8_9SPHN</name>
<dbReference type="STRING" id="1648404.CP97_00915"/>
<reference evidence="2" key="2">
    <citation type="submission" date="2015-04" db="EMBL/GenBank/DDBJ databases">
        <title>The complete genome sequence of Erythrobacter sp. s21-N3.</title>
        <authorList>
            <person name="Zhuang L."/>
            <person name="Liu Y."/>
            <person name="Shao Z."/>
        </authorList>
    </citation>
    <scope>NUCLEOTIDE SEQUENCE [LARGE SCALE GENOMIC DNA]</scope>
    <source>
        <strain evidence="2">s21-N3</strain>
    </source>
</reference>
<organism evidence="1 2">
    <name type="scientific">Aurantiacibacter atlanticus</name>
    <dbReference type="NCBI Taxonomy" id="1648404"/>
    <lineage>
        <taxon>Bacteria</taxon>
        <taxon>Pseudomonadati</taxon>
        <taxon>Pseudomonadota</taxon>
        <taxon>Alphaproteobacteria</taxon>
        <taxon>Sphingomonadales</taxon>
        <taxon>Erythrobacteraceae</taxon>
        <taxon>Aurantiacibacter</taxon>
    </lineage>
</organism>
<proteinExistence type="predicted"/>
<keyword evidence="2" id="KW-1185">Reference proteome</keyword>
<protein>
    <submittedName>
        <fullName evidence="1">Abortive phage resistance protein abiP</fullName>
    </submittedName>
</protein>
<accession>A0A0H4V8U8</accession>
<dbReference type="KEGG" id="ery:CP97_00915"/>
<dbReference type="Proteomes" id="UP000059113">
    <property type="component" value="Chromosome"/>
</dbReference>
<dbReference type="InterPro" id="IPR031709">
    <property type="entry name" value="PutAbiC"/>
</dbReference>
<gene>
    <name evidence="1" type="ORF">CP97_00915</name>
</gene>
<dbReference type="AlphaFoldDB" id="A0A0H4V8U8"/>
<dbReference type="EMBL" id="CP011310">
    <property type="protein sequence ID" value="AKQ40915.2"/>
    <property type="molecule type" value="Genomic_DNA"/>
</dbReference>